<dbReference type="Proteomes" id="UP000236884">
    <property type="component" value="Chromosome"/>
</dbReference>
<protein>
    <submittedName>
        <fullName evidence="3">Putative transmembrane protein</fullName>
    </submittedName>
</protein>
<evidence type="ECO:0000313" key="3">
    <source>
        <dbReference type="EMBL" id="BAT59922.1"/>
    </source>
</evidence>
<proteinExistence type="predicted"/>
<evidence type="ECO:0000256" key="1">
    <source>
        <dbReference type="SAM" id="Phobius"/>
    </source>
</evidence>
<keyword evidence="1 3" id="KW-0812">Transmembrane</keyword>
<dbReference type="AlphaFoldDB" id="A0A0S3PVJ6"/>
<dbReference type="KEGG" id="vgo:GJW-30_1_02457"/>
<evidence type="ECO:0000256" key="2">
    <source>
        <dbReference type="SAM" id="SignalP"/>
    </source>
</evidence>
<organism evidence="3 4">
    <name type="scientific">Variibacter gotjawalensis</name>
    <dbReference type="NCBI Taxonomy" id="1333996"/>
    <lineage>
        <taxon>Bacteria</taxon>
        <taxon>Pseudomonadati</taxon>
        <taxon>Pseudomonadota</taxon>
        <taxon>Alphaproteobacteria</taxon>
        <taxon>Hyphomicrobiales</taxon>
        <taxon>Nitrobacteraceae</taxon>
        <taxon>Variibacter</taxon>
    </lineage>
</organism>
<evidence type="ECO:0000313" key="4">
    <source>
        <dbReference type="Proteomes" id="UP000236884"/>
    </source>
</evidence>
<keyword evidence="1" id="KW-0472">Membrane</keyword>
<feature type="chain" id="PRO_5006615830" evidence="2">
    <location>
        <begin position="18"/>
        <end position="256"/>
    </location>
</feature>
<dbReference type="Pfam" id="PF09608">
    <property type="entry name" value="Alph_Pro_TM"/>
    <property type="match status" value="1"/>
</dbReference>
<dbReference type="EMBL" id="AP014946">
    <property type="protein sequence ID" value="BAT59922.1"/>
    <property type="molecule type" value="Genomic_DNA"/>
</dbReference>
<feature type="transmembrane region" description="Helical" evidence="1">
    <location>
        <begin position="232"/>
        <end position="253"/>
    </location>
</feature>
<keyword evidence="1" id="KW-1133">Transmembrane helix</keyword>
<gene>
    <name evidence="3" type="ORF">GJW-30_1_02457</name>
</gene>
<dbReference type="NCBIfam" id="TIGR02186">
    <property type="entry name" value="alph_Pro_TM"/>
    <property type="match status" value="1"/>
</dbReference>
<dbReference type="OrthoDB" id="9815212at2"/>
<dbReference type="InterPro" id="IPR019088">
    <property type="entry name" value="CHP02186-rel_TM"/>
</dbReference>
<name>A0A0S3PVJ6_9BRAD</name>
<dbReference type="RefSeq" id="WP_096355706.1">
    <property type="nucleotide sequence ID" value="NZ_AP014946.1"/>
</dbReference>
<accession>A0A0S3PVJ6</accession>
<feature type="signal peptide" evidence="2">
    <location>
        <begin position="1"/>
        <end position="17"/>
    </location>
</feature>
<sequence>MMRLLAAPLALAFVAFAQPAAAERLVLSVSSHRVLITSNFTGDELVLFGTIEQDAGSVGRSGNVALVATVSGPRRTMVVRRKERYAGIWINRRSRQFPEVPSYIAVLTNKPFDQIAAPDVLQRYAIGLNNIVLPQSFRGDVSDIKNDYREAFLRAEVEQGLYREANNAVTFITPGLFRATVPLPSNVTTGDYEISVQLFIGGAMVAREETAFEIVKTGFEQQIGTFARTHGLWYGLATALLALFTGWIGNVVFRRD</sequence>
<keyword evidence="2" id="KW-0732">Signal</keyword>
<reference evidence="3 4" key="1">
    <citation type="submission" date="2015-08" db="EMBL/GenBank/DDBJ databases">
        <title>Investigation of the bacterial diversity of lava forest soil.</title>
        <authorList>
            <person name="Lee J.S."/>
        </authorList>
    </citation>
    <scope>NUCLEOTIDE SEQUENCE [LARGE SCALE GENOMIC DNA]</scope>
    <source>
        <strain evidence="3 4">GJW-30</strain>
    </source>
</reference>
<keyword evidence="4" id="KW-1185">Reference proteome</keyword>